<gene>
    <name evidence="2" type="ORF">AAFF_G00156480</name>
</gene>
<feature type="compositionally biased region" description="Basic and acidic residues" evidence="1">
    <location>
        <begin position="1"/>
        <end position="18"/>
    </location>
</feature>
<reference evidence="2" key="1">
    <citation type="journal article" date="2023" name="Science">
        <title>Genome structures resolve the early diversification of teleost fishes.</title>
        <authorList>
            <person name="Parey E."/>
            <person name="Louis A."/>
            <person name="Montfort J."/>
            <person name="Bouchez O."/>
            <person name="Roques C."/>
            <person name="Iampietro C."/>
            <person name="Lluch J."/>
            <person name="Castinel A."/>
            <person name="Donnadieu C."/>
            <person name="Desvignes T."/>
            <person name="Floi Bucao C."/>
            <person name="Jouanno E."/>
            <person name="Wen M."/>
            <person name="Mejri S."/>
            <person name="Dirks R."/>
            <person name="Jansen H."/>
            <person name="Henkel C."/>
            <person name="Chen W.J."/>
            <person name="Zahm M."/>
            <person name="Cabau C."/>
            <person name="Klopp C."/>
            <person name="Thompson A.W."/>
            <person name="Robinson-Rechavi M."/>
            <person name="Braasch I."/>
            <person name="Lecointre G."/>
            <person name="Bobe J."/>
            <person name="Postlethwait J.H."/>
            <person name="Berthelot C."/>
            <person name="Roest Crollius H."/>
            <person name="Guiguen Y."/>
        </authorList>
    </citation>
    <scope>NUCLEOTIDE SEQUENCE</scope>
    <source>
        <strain evidence="2">NC1722</strain>
    </source>
</reference>
<accession>A0AAD7RNM8</accession>
<evidence type="ECO:0000256" key="1">
    <source>
        <dbReference type="SAM" id="MobiDB-lite"/>
    </source>
</evidence>
<organism evidence="2 3">
    <name type="scientific">Aldrovandia affinis</name>
    <dbReference type="NCBI Taxonomy" id="143900"/>
    <lineage>
        <taxon>Eukaryota</taxon>
        <taxon>Metazoa</taxon>
        <taxon>Chordata</taxon>
        <taxon>Craniata</taxon>
        <taxon>Vertebrata</taxon>
        <taxon>Euteleostomi</taxon>
        <taxon>Actinopterygii</taxon>
        <taxon>Neopterygii</taxon>
        <taxon>Teleostei</taxon>
        <taxon>Notacanthiformes</taxon>
        <taxon>Halosauridae</taxon>
        <taxon>Aldrovandia</taxon>
    </lineage>
</organism>
<protein>
    <submittedName>
        <fullName evidence="2">Uncharacterized protein</fullName>
    </submittedName>
</protein>
<dbReference type="AlphaFoldDB" id="A0AAD7RNM8"/>
<dbReference type="EMBL" id="JAINUG010000211">
    <property type="protein sequence ID" value="KAJ8387410.1"/>
    <property type="molecule type" value="Genomic_DNA"/>
</dbReference>
<feature type="region of interest" description="Disordered" evidence="1">
    <location>
        <begin position="38"/>
        <end position="58"/>
    </location>
</feature>
<evidence type="ECO:0000313" key="3">
    <source>
        <dbReference type="Proteomes" id="UP001221898"/>
    </source>
</evidence>
<feature type="region of interest" description="Disordered" evidence="1">
    <location>
        <begin position="1"/>
        <end position="20"/>
    </location>
</feature>
<evidence type="ECO:0000313" key="2">
    <source>
        <dbReference type="EMBL" id="KAJ8387410.1"/>
    </source>
</evidence>
<proteinExistence type="predicted"/>
<name>A0AAD7RNM8_9TELE</name>
<sequence length="82" mass="8939">MPCTEYKVDSRPSPRKSDSQILNDLFGTQISSLLLAQPEVNEGSAEDPPTASRGGRGLSKGVELAHGEVPPRGFPRFFLELR</sequence>
<keyword evidence="3" id="KW-1185">Reference proteome</keyword>
<comment type="caution">
    <text evidence="2">The sequence shown here is derived from an EMBL/GenBank/DDBJ whole genome shotgun (WGS) entry which is preliminary data.</text>
</comment>
<dbReference type="Proteomes" id="UP001221898">
    <property type="component" value="Unassembled WGS sequence"/>
</dbReference>